<dbReference type="SUPFAM" id="SSF50621">
    <property type="entry name" value="Alanine racemase C-terminal domain-like"/>
    <property type="match status" value="1"/>
</dbReference>
<dbReference type="RefSeq" id="WP_330385992.1">
    <property type="nucleotide sequence ID" value="NZ_FOJI01000011.1"/>
</dbReference>
<dbReference type="PANTHER" id="PTHR43727:SF2">
    <property type="entry name" value="GROUP IV DECARBOXYLASE"/>
    <property type="match status" value="1"/>
</dbReference>
<comment type="cofactor">
    <cofactor evidence="1">
        <name>pyridoxal 5'-phosphate</name>
        <dbReference type="ChEBI" id="CHEBI:597326"/>
    </cofactor>
</comment>
<keyword evidence="2" id="KW-0663">Pyridoxal phosphate</keyword>
<evidence type="ECO:0000313" key="5">
    <source>
        <dbReference type="Proteomes" id="UP000199701"/>
    </source>
</evidence>
<dbReference type="AlphaFoldDB" id="A0A1I0R1U8"/>
<dbReference type="InterPro" id="IPR009006">
    <property type="entry name" value="Ala_racemase/Decarboxylase_C"/>
</dbReference>
<dbReference type="PANTHER" id="PTHR43727">
    <property type="entry name" value="DIAMINOPIMELATE DECARBOXYLASE"/>
    <property type="match status" value="1"/>
</dbReference>
<name>A0A1I0R1U8_9FIRM</name>
<protein>
    <submittedName>
        <fullName evidence="4">Diaminopimelate decarboxylase</fullName>
    </submittedName>
</protein>
<dbReference type="InterPro" id="IPR029066">
    <property type="entry name" value="PLP-binding_barrel"/>
</dbReference>
<reference evidence="4 5" key="1">
    <citation type="submission" date="2016-10" db="EMBL/GenBank/DDBJ databases">
        <authorList>
            <person name="de Groot N.N."/>
        </authorList>
    </citation>
    <scope>NUCLEOTIDE SEQUENCE [LARGE SCALE GENOMIC DNA]</scope>
    <source>
        <strain evidence="4 5">DSM 9179</strain>
    </source>
</reference>
<evidence type="ECO:0000259" key="3">
    <source>
        <dbReference type="Pfam" id="PF02784"/>
    </source>
</evidence>
<dbReference type="Gene3D" id="2.40.37.10">
    <property type="entry name" value="Lyase, Ornithine Decarboxylase, Chain A, domain 1"/>
    <property type="match status" value="1"/>
</dbReference>
<feature type="domain" description="Orn/DAP/Arg decarboxylase 2 N-terminal" evidence="3">
    <location>
        <begin position="25"/>
        <end position="257"/>
    </location>
</feature>
<dbReference type="Proteomes" id="UP000199701">
    <property type="component" value="Unassembled WGS sequence"/>
</dbReference>
<dbReference type="Gene3D" id="3.20.20.10">
    <property type="entry name" value="Alanine racemase"/>
    <property type="match status" value="1"/>
</dbReference>
<organism evidence="4 5">
    <name type="scientific">[Clostridium] fimetarium</name>
    <dbReference type="NCBI Taxonomy" id="99656"/>
    <lineage>
        <taxon>Bacteria</taxon>
        <taxon>Bacillati</taxon>
        <taxon>Bacillota</taxon>
        <taxon>Clostridia</taxon>
        <taxon>Lachnospirales</taxon>
        <taxon>Lachnospiraceae</taxon>
    </lineage>
</organism>
<dbReference type="Pfam" id="PF02784">
    <property type="entry name" value="Orn_Arg_deC_N"/>
    <property type="match status" value="1"/>
</dbReference>
<evidence type="ECO:0000256" key="1">
    <source>
        <dbReference type="ARBA" id="ARBA00001933"/>
    </source>
</evidence>
<dbReference type="EMBL" id="FOJI01000011">
    <property type="protein sequence ID" value="SEW34279.1"/>
    <property type="molecule type" value="Genomic_DNA"/>
</dbReference>
<proteinExistence type="predicted"/>
<evidence type="ECO:0000313" key="4">
    <source>
        <dbReference type="EMBL" id="SEW34279.1"/>
    </source>
</evidence>
<keyword evidence="5" id="KW-1185">Reference proteome</keyword>
<dbReference type="GO" id="GO:0009089">
    <property type="term" value="P:lysine biosynthetic process via diaminopimelate"/>
    <property type="evidence" value="ECO:0007669"/>
    <property type="project" value="TreeGrafter"/>
</dbReference>
<dbReference type="SUPFAM" id="SSF51419">
    <property type="entry name" value="PLP-binding barrel"/>
    <property type="match status" value="1"/>
</dbReference>
<gene>
    <name evidence="4" type="ORF">SAMN05421659_11137</name>
</gene>
<dbReference type="STRING" id="99656.SAMN05421659_11137"/>
<dbReference type="InterPro" id="IPR022644">
    <property type="entry name" value="De-COase2_N"/>
</dbReference>
<evidence type="ECO:0000256" key="2">
    <source>
        <dbReference type="ARBA" id="ARBA00022898"/>
    </source>
</evidence>
<sequence>MINQNILEDIAIEYGTPSYVFDIDELTKRIIKISDILGDDINLCYAMKANPFLVDSMKPLVGKFEVCSPGEFAICEREHIEMNRIVLSGVNKEKSDIEHVMDDCGGVGIYTIESLNQFAILNECASRRKITISVLLRVTSGNQFGLDEEVIEQLISDRAQYKYIDFKGIQCYSGTQKKKILQIEKEIDWLDGICSNLREKYGYEVRELEYGPGLPISYFEPNTDNDNFDMLQQFSDKLDGIRDKYEITLEMGRFMAATCGIYLSRIADLKTNNFQNYCIIDGGINHLNYYGQTMAMKLPKTDFIHMDSTNMHLTEKKDGIVPWNICGSLCTVADVIVKNLPLDNAQIGDMIIFYNVGAYSVTEGIYLFLSRKLPKILTYDSKNNIKLIRDDLSTDEINSRKL</sequence>
<dbReference type="GO" id="GO:0008836">
    <property type="term" value="F:diaminopimelate decarboxylase activity"/>
    <property type="evidence" value="ECO:0007669"/>
    <property type="project" value="TreeGrafter"/>
</dbReference>
<accession>A0A1I0R1U8</accession>